<feature type="compositionally biased region" description="Basic and acidic residues" evidence="1">
    <location>
        <begin position="57"/>
        <end position="75"/>
    </location>
</feature>
<dbReference type="AlphaFoldDB" id="A0A2M4CBE3"/>
<organism evidence="3">
    <name type="scientific">Anopheles marajoara</name>
    <dbReference type="NCBI Taxonomy" id="58244"/>
    <lineage>
        <taxon>Eukaryota</taxon>
        <taxon>Metazoa</taxon>
        <taxon>Ecdysozoa</taxon>
        <taxon>Arthropoda</taxon>
        <taxon>Hexapoda</taxon>
        <taxon>Insecta</taxon>
        <taxon>Pterygota</taxon>
        <taxon>Neoptera</taxon>
        <taxon>Endopterygota</taxon>
        <taxon>Diptera</taxon>
        <taxon>Nematocera</taxon>
        <taxon>Culicoidea</taxon>
        <taxon>Culicidae</taxon>
        <taxon>Anophelinae</taxon>
        <taxon>Anopheles</taxon>
    </lineage>
</organism>
<dbReference type="EMBL" id="GGFJ01013127">
    <property type="protein sequence ID" value="MBW62268.1"/>
    <property type="molecule type" value="Transcribed_RNA"/>
</dbReference>
<feature type="signal peptide" evidence="2">
    <location>
        <begin position="1"/>
        <end position="20"/>
    </location>
</feature>
<reference evidence="3" key="1">
    <citation type="submission" date="2018-01" db="EMBL/GenBank/DDBJ databases">
        <title>An insight into the sialome of Amazonian anophelines.</title>
        <authorList>
            <person name="Ribeiro J.M."/>
            <person name="Scarpassa V."/>
            <person name="Calvo E."/>
        </authorList>
    </citation>
    <scope>NUCLEOTIDE SEQUENCE</scope>
    <source>
        <tissue evidence="3">Salivary glands</tissue>
    </source>
</reference>
<name>A0A2M4CBE3_9DIPT</name>
<evidence type="ECO:0000313" key="3">
    <source>
        <dbReference type="EMBL" id="MBW62268.1"/>
    </source>
</evidence>
<sequence length="87" mass="9520">MRGVWSIFFFILSFEAPRTAEVAVKVPPANLPGVFFWGAVPLMGKFNLIASPDPLAEAEKRSESAPERSTSERQRQSTARTAVPPCA</sequence>
<feature type="chain" id="PRO_5014604336" evidence="2">
    <location>
        <begin position="21"/>
        <end position="87"/>
    </location>
</feature>
<accession>A0A2M4CBE3</accession>
<keyword evidence="2" id="KW-0732">Signal</keyword>
<proteinExistence type="predicted"/>
<protein>
    <submittedName>
        <fullName evidence="3">Putative secreted protein</fullName>
    </submittedName>
</protein>
<evidence type="ECO:0000256" key="2">
    <source>
        <dbReference type="SAM" id="SignalP"/>
    </source>
</evidence>
<feature type="region of interest" description="Disordered" evidence="1">
    <location>
        <begin position="57"/>
        <end position="87"/>
    </location>
</feature>
<evidence type="ECO:0000256" key="1">
    <source>
        <dbReference type="SAM" id="MobiDB-lite"/>
    </source>
</evidence>